<dbReference type="SMART" id="SM00184">
    <property type="entry name" value="RING"/>
    <property type="match status" value="1"/>
</dbReference>
<reference evidence="7 8" key="1">
    <citation type="submission" date="2015-01" db="EMBL/GenBank/DDBJ databases">
        <title>The Genome Sequence of Ochroconis gallopava CBS43764.</title>
        <authorList>
            <consortium name="The Broad Institute Genomics Platform"/>
            <person name="Cuomo C."/>
            <person name="de Hoog S."/>
            <person name="Gorbushina A."/>
            <person name="Stielow B."/>
            <person name="Teixiera M."/>
            <person name="Abouelleil A."/>
            <person name="Chapman S.B."/>
            <person name="Priest M."/>
            <person name="Young S.K."/>
            <person name="Wortman J."/>
            <person name="Nusbaum C."/>
            <person name="Birren B."/>
        </authorList>
    </citation>
    <scope>NUCLEOTIDE SEQUENCE [LARGE SCALE GENOMIC DNA]</scope>
    <source>
        <strain evidence="7 8">CBS 43764</strain>
    </source>
</reference>
<feature type="compositionally biased region" description="Low complexity" evidence="5">
    <location>
        <begin position="205"/>
        <end position="228"/>
    </location>
</feature>
<feature type="compositionally biased region" description="Low complexity" evidence="5">
    <location>
        <begin position="158"/>
        <end position="178"/>
    </location>
</feature>
<evidence type="ECO:0000256" key="2">
    <source>
        <dbReference type="ARBA" id="ARBA00022771"/>
    </source>
</evidence>
<accession>A0A0D2AF16</accession>
<dbReference type="GO" id="GO:0061630">
    <property type="term" value="F:ubiquitin protein ligase activity"/>
    <property type="evidence" value="ECO:0007669"/>
    <property type="project" value="TreeGrafter"/>
</dbReference>
<keyword evidence="8" id="KW-1185">Reference proteome</keyword>
<dbReference type="InParanoid" id="A0A0D2AF16"/>
<dbReference type="STRING" id="253628.A0A0D2AF16"/>
<dbReference type="GO" id="GO:0008270">
    <property type="term" value="F:zinc ion binding"/>
    <property type="evidence" value="ECO:0007669"/>
    <property type="project" value="UniProtKB-KW"/>
</dbReference>
<proteinExistence type="predicted"/>
<dbReference type="Proteomes" id="UP000053259">
    <property type="component" value="Unassembled WGS sequence"/>
</dbReference>
<evidence type="ECO:0000259" key="6">
    <source>
        <dbReference type="PROSITE" id="PS50089"/>
    </source>
</evidence>
<dbReference type="GO" id="GO:0043161">
    <property type="term" value="P:proteasome-mediated ubiquitin-dependent protein catabolic process"/>
    <property type="evidence" value="ECO:0007669"/>
    <property type="project" value="TreeGrafter"/>
</dbReference>
<keyword evidence="3" id="KW-0862">Zinc</keyword>
<evidence type="ECO:0000256" key="3">
    <source>
        <dbReference type="ARBA" id="ARBA00022833"/>
    </source>
</evidence>
<keyword evidence="2 4" id="KW-0863">Zinc-finger</keyword>
<dbReference type="OrthoDB" id="8062037at2759"/>
<dbReference type="SUPFAM" id="SSF57850">
    <property type="entry name" value="RING/U-box"/>
    <property type="match status" value="1"/>
</dbReference>
<gene>
    <name evidence="7" type="ORF">PV09_04191</name>
</gene>
<evidence type="ECO:0000256" key="1">
    <source>
        <dbReference type="ARBA" id="ARBA00022723"/>
    </source>
</evidence>
<dbReference type="PANTHER" id="PTHR22763">
    <property type="entry name" value="RING ZINC FINGER PROTEIN"/>
    <property type="match status" value="1"/>
</dbReference>
<dbReference type="InterPro" id="IPR013083">
    <property type="entry name" value="Znf_RING/FYVE/PHD"/>
</dbReference>
<dbReference type="InterPro" id="IPR001841">
    <property type="entry name" value="Znf_RING"/>
</dbReference>
<evidence type="ECO:0000256" key="4">
    <source>
        <dbReference type="PROSITE-ProRule" id="PRU00175"/>
    </source>
</evidence>
<dbReference type="AlphaFoldDB" id="A0A0D2AF16"/>
<dbReference type="HOGENOM" id="CLU_866543_0_0_1"/>
<dbReference type="VEuPathDB" id="FungiDB:PV09_04191"/>
<name>A0A0D2AF16_9PEZI</name>
<dbReference type="Pfam" id="PF13639">
    <property type="entry name" value="zf-RING_2"/>
    <property type="match status" value="1"/>
</dbReference>
<dbReference type="PROSITE" id="PS50089">
    <property type="entry name" value="ZF_RING_2"/>
    <property type="match status" value="1"/>
</dbReference>
<feature type="domain" description="RING-type" evidence="6">
    <location>
        <begin position="17"/>
        <end position="64"/>
    </location>
</feature>
<keyword evidence="1" id="KW-0479">Metal-binding</keyword>
<dbReference type="Gene3D" id="3.30.40.10">
    <property type="entry name" value="Zinc/RING finger domain, C3HC4 (zinc finger)"/>
    <property type="match status" value="1"/>
</dbReference>
<dbReference type="GO" id="GO:0012505">
    <property type="term" value="C:endomembrane system"/>
    <property type="evidence" value="ECO:0007669"/>
    <property type="project" value="TreeGrafter"/>
</dbReference>
<protein>
    <recommendedName>
        <fullName evidence="6">RING-type domain-containing protein</fullName>
    </recommendedName>
</protein>
<dbReference type="GeneID" id="27312164"/>
<feature type="region of interest" description="Disordered" evidence="5">
    <location>
        <begin position="196"/>
        <end position="242"/>
    </location>
</feature>
<organism evidence="7 8">
    <name type="scientific">Verruconis gallopava</name>
    <dbReference type="NCBI Taxonomy" id="253628"/>
    <lineage>
        <taxon>Eukaryota</taxon>
        <taxon>Fungi</taxon>
        <taxon>Dikarya</taxon>
        <taxon>Ascomycota</taxon>
        <taxon>Pezizomycotina</taxon>
        <taxon>Dothideomycetes</taxon>
        <taxon>Pleosporomycetidae</taxon>
        <taxon>Venturiales</taxon>
        <taxon>Sympoventuriaceae</taxon>
        <taxon>Verruconis</taxon>
    </lineage>
</organism>
<evidence type="ECO:0000256" key="5">
    <source>
        <dbReference type="SAM" id="MobiDB-lite"/>
    </source>
</evidence>
<dbReference type="InterPro" id="IPR050731">
    <property type="entry name" value="HRD1_E3_ubiq-ligases"/>
</dbReference>
<sequence>MSIPAKIIRTKSEGAECSICTNIIGQPREDNSIEAGIYLPCGHFFGLRCLARNVLERQTCPMCRTELPRDVVMDLRRVHAGDRGSSAAAHRHDRAGWPFSEARGHDVAHHGLLNVFGVNVAAQDVVSHGYDTLPEQIFDAGAGHARAAFARLDQQGMARSRSGSARAHARRTGTGARSMPSNPALYLSADNEHALHETRPPPLETAGGAHATSPGSGSGSGQAPTSSARRPPRAQGLADGGFPPVFGMLDSIRSRALELAGAPTAPNFVRASVGMLVGEDGVRELQNSYASMQAQHASNGHDNVRGYDRYLQIDHLGRPRP</sequence>
<dbReference type="RefSeq" id="XP_016214904.1">
    <property type="nucleotide sequence ID" value="XM_016357500.1"/>
</dbReference>
<evidence type="ECO:0000313" key="8">
    <source>
        <dbReference type="Proteomes" id="UP000053259"/>
    </source>
</evidence>
<feature type="region of interest" description="Disordered" evidence="5">
    <location>
        <begin position="155"/>
        <end position="184"/>
    </location>
</feature>
<evidence type="ECO:0000313" key="7">
    <source>
        <dbReference type="EMBL" id="KIW05035.1"/>
    </source>
</evidence>
<dbReference type="EMBL" id="KN847539">
    <property type="protein sequence ID" value="KIW05035.1"/>
    <property type="molecule type" value="Genomic_DNA"/>
</dbReference>